<name>A0AAU9CC13_9ACTN</name>
<dbReference type="KEGG" id="lcal:ATTO_09660"/>
<evidence type="ECO:0000313" key="1">
    <source>
        <dbReference type="EMBL" id="BDC91094.1"/>
    </source>
</evidence>
<evidence type="ECO:0000313" key="2">
    <source>
        <dbReference type="Proteomes" id="UP001431186"/>
    </source>
</evidence>
<dbReference type="AlphaFoldDB" id="A0AAU9CC13"/>
<keyword evidence="2" id="KW-1185">Reference proteome</keyword>
<evidence type="ECO:0008006" key="3">
    <source>
        <dbReference type="Google" id="ProtNLM"/>
    </source>
</evidence>
<reference evidence="1" key="1">
    <citation type="submission" date="2021-11" db="EMBL/GenBank/DDBJ databases">
        <title>Complete genome sequence of Atopobiaceae bacterium TOC12.</title>
        <authorList>
            <person name="Morinaga K."/>
            <person name="Kusada H."/>
            <person name="Tamaki H."/>
        </authorList>
    </citation>
    <scope>NUCLEOTIDE SEQUENCE</scope>
    <source>
        <strain evidence="1">TOC12</strain>
    </source>
</reference>
<protein>
    <recommendedName>
        <fullName evidence="3">WYL domain-containing protein</fullName>
    </recommendedName>
</protein>
<accession>A0AAU9CC13</accession>
<dbReference type="RefSeq" id="WP_265591215.1">
    <property type="nucleotide sequence ID" value="NZ_AP025285.1"/>
</dbReference>
<gene>
    <name evidence="1" type="ORF">ATTO_09660</name>
</gene>
<proteinExistence type="predicted"/>
<dbReference type="Proteomes" id="UP001431186">
    <property type="component" value="Chromosome"/>
</dbReference>
<organism evidence="1 2">
    <name type="scientific">Leptogranulimonas caecicola</name>
    <dbReference type="NCBI Taxonomy" id="2894156"/>
    <lineage>
        <taxon>Bacteria</taxon>
        <taxon>Bacillati</taxon>
        <taxon>Actinomycetota</taxon>
        <taxon>Coriobacteriia</taxon>
        <taxon>Coriobacteriales</taxon>
        <taxon>Kribbibacteriaceae</taxon>
        <taxon>Leptogranulimonas</taxon>
    </lineage>
</organism>
<dbReference type="EMBL" id="AP025285">
    <property type="protein sequence ID" value="BDC91094.1"/>
    <property type="molecule type" value="Genomic_DNA"/>
</dbReference>
<sequence length="176" mass="19415">MVHNDGYLNYRLDRIIPESIKDYADEGCPGMLPYRLTDPAPQKRAGLTEQELFTLEASYEMYATSDPLRLELEAEGPVLKAIADAFNPDSEDSPLADKKSVRKLPDGKTRIEVPVSDGAVLMGRLASFGPSAHVVGDRRLKETYVRFLCNVLGAYADDPQVGEEVRAWARGAIDEG</sequence>